<gene>
    <name evidence="1" type="ORF">MRATA1EN3_LOCUS18889</name>
</gene>
<organism evidence="1 2">
    <name type="scientific">Rangifer tarandus platyrhynchus</name>
    <name type="common">Svalbard reindeer</name>
    <dbReference type="NCBI Taxonomy" id="3082113"/>
    <lineage>
        <taxon>Eukaryota</taxon>
        <taxon>Metazoa</taxon>
        <taxon>Chordata</taxon>
        <taxon>Craniata</taxon>
        <taxon>Vertebrata</taxon>
        <taxon>Euteleostomi</taxon>
        <taxon>Mammalia</taxon>
        <taxon>Eutheria</taxon>
        <taxon>Laurasiatheria</taxon>
        <taxon>Artiodactyla</taxon>
        <taxon>Ruminantia</taxon>
        <taxon>Pecora</taxon>
        <taxon>Cervidae</taxon>
        <taxon>Odocoileinae</taxon>
        <taxon>Rangifer</taxon>
    </lineage>
</organism>
<accession>A0ACB0F6F1</accession>
<evidence type="ECO:0000313" key="1">
    <source>
        <dbReference type="EMBL" id="CAI9707676.1"/>
    </source>
</evidence>
<reference evidence="1" key="1">
    <citation type="submission" date="2023-05" db="EMBL/GenBank/DDBJ databases">
        <authorList>
            <consortium name="ELIXIR-Norway"/>
        </authorList>
    </citation>
    <scope>NUCLEOTIDE SEQUENCE</scope>
</reference>
<evidence type="ECO:0000313" key="2">
    <source>
        <dbReference type="Proteomes" id="UP001162501"/>
    </source>
</evidence>
<proteinExistence type="predicted"/>
<name>A0ACB0F6F1_RANTA</name>
<sequence>MSPVGQSYEAELLKPRKMRALEGTATTFRAVQCVHWSALGFDIPHCTGRVRGASGPLASTRQCASLPAGCVRHAHKSLRPRAGTRTSSLGSRVLLPRNSGQKLRGVWRPVHEARTPEPALAFPVALGDMPRLPQLEMGPTRLLKGAAARVDVGAEGDRVGRWYSCSEENSPPETGAHPSSHVKTSIVGRALRSDAARSLSARAERTVPAAPASARRGEGAGRRRAGLRVSARARD</sequence>
<protein>
    <submittedName>
        <fullName evidence="1">Uncharacterized protein</fullName>
    </submittedName>
</protein>
<dbReference type="EMBL" id="OX596115">
    <property type="protein sequence ID" value="CAI9707676.1"/>
    <property type="molecule type" value="Genomic_DNA"/>
</dbReference>
<dbReference type="Proteomes" id="UP001162501">
    <property type="component" value="Chromosome 31"/>
</dbReference>